<dbReference type="STRING" id="1223802.SUTH_02102"/>
<dbReference type="PANTHER" id="PTHR33525:SF3">
    <property type="entry name" value="RIBONUCLEASE Y"/>
    <property type="match status" value="1"/>
</dbReference>
<dbReference type="EMBL" id="AP012547">
    <property type="protein sequence ID" value="BAO29893.1"/>
    <property type="molecule type" value="Genomic_DNA"/>
</dbReference>
<evidence type="ECO:0000313" key="2">
    <source>
        <dbReference type="EMBL" id="BAO29893.1"/>
    </source>
</evidence>
<organism evidence="2 3">
    <name type="scientific">Sulfuritalea hydrogenivorans sk43H</name>
    <dbReference type="NCBI Taxonomy" id="1223802"/>
    <lineage>
        <taxon>Bacteria</taxon>
        <taxon>Pseudomonadati</taxon>
        <taxon>Pseudomonadota</taxon>
        <taxon>Betaproteobacteria</taxon>
        <taxon>Nitrosomonadales</taxon>
        <taxon>Sterolibacteriaceae</taxon>
        <taxon>Sulfuritalea</taxon>
    </lineage>
</organism>
<dbReference type="Gene3D" id="1.10.3210.10">
    <property type="entry name" value="Hypothetical protein af1432"/>
    <property type="match status" value="1"/>
</dbReference>
<name>W0SIX4_9PROT</name>
<sequence>MPYLDSWKRRWGVGQWAAFFETQELPVMPRSKAMLNTLQEAKGEMLAPIELLSIVLLDPLLCLRLLREAERRKSHRLDHETTTALAAIMQLGIDEFRELLLSSKEIEEANTGLLEVESRATVAAQVAQRWALGRNDLNPEEVAVAALLADAGELLLWVYEPELPQAAREALLSGRARRSSQAQVAACGFDFKQLTMRCAELWQLPVLVLQLLRGVDSPRANLTRICSNVARHIVEASATSDLALASDLVEARRLMPGASLEWLVDGLVMLPEEHRIALMSIASELQERQENA</sequence>
<dbReference type="InterPro" id="IPR052340">
    <property type="entry name" value="RNase_Y/CdgJ"/>
</dbReference>
<gene>
    <name evidence="2" type="ORF">SUTH_02102</name>
</gene>
<reference evidence="2 3" key="1">
    <citation type="journal article" date="2014" name="Syst. Appl. Microbiol.">
        <title>Complete genomes of freshwater sulfur oxidizers Sulfuricella denitrificans skB26 and Sulfuritalea hydrogenivorans sk43H: genetic insights into the sulfur oxidation pathway of betaproteobacteria.</title>
        <authorList>
            <person name="Watanabe T."/>
            <person name="Kojima H."/>
            <person name="Fukui M."/>
        </authorList>
    </citation>
    <scope>NUCLEOTIDE SEQUENCE [LARGE SCALE GENOMIC DNA]</scope>
    <source>
        <strain evidence="2">DSM22779</strain>
    </source>
</reference>
<protein>
    <recommendedName>
        <fullName evidence="1">HDOD domain-containing protein</fullName>
    </recommendedName>
</protein>
<dbReference type="Pfam" id="PF08668">
    <property type="entry name" value="HDOD"/>
    <property type="match status" value="1"/>
</dbReference>
<keyword evidence="3" id="KW-1185">Reference proteome</keyword>
<dbReference type="AlphaFoldDB" id="W0SIX4"/>
<dbReference type="HOGENOM" id="CLU_942058_0_0_4"/>
<dbReference type="PANTHER" id="PTHR33525">
    <property type="match status" value="1"/>
</dbReference>
<dbReference type="Proteomes" id="UP000031637">
    <property type="component" value="Chromosome"/>
</dbReference>
<dbReference type="SUPFAM" id="SSF109604">
    <property type="entry name" value="HD-domain/PDEase-like"/>
    <property type="match status" value="1"/>
</dbReference>
<evidence type="ECO:0000259" key="1">
    <source>
        <dbReference type="PROSITE" id="PS51833"/>
    </source>
</evidence>
<dbReference type="InterPro" id="IPR013976">
    <property type="entry name" value="HDOD"/>
</dbReference>
<dbReference type="KEGG" id="shd:SUTH_02102"/>
<dbReference type="PROSITE" id="PS51833">
    <property type="entry name" value="HDOD"/>
    <property type="match status" value="1"/>
</dbReference>
<feature type="domain" description="HDOD" evidence="1">
    <location>
        <begin position="25"/>
        <end position="218"/>
    </location>
</feature>
<evidence type="ECO:0000313" key="3">
    <source>
        <dbReference type="Proteomes" id="UP000031637"/>
    </source>
</evidence>
<accession>W0SIX4</accession>
<proteinExistence type="predicted"/>